<gene>
    <name evidence="1" type="ORF">Amac_062990</name>
</gene>
<comment type="caution">
    <text evidence="1">The sequence shown here is derived from an EMBL/GenBank/DDBJ whole genome shotgun (WGS) entry which is preliminary data.</text>
</comment>
<accession>A0A5M3WWU7</accession>
<sequence length="215" mass="23619">MSLYLVDPSEGLTRRARYFVSAHALQVAPFDVDQYRARWLGLGIPATEIDRVAAYSRRWGGLALPPAPHYDGGPRILNPDTPEGAPEEGWWFEAGAQRTAVSYSFMIGPHGEFGVHGDRWVPLHSTVEGWVESVALAHHASTWAKTITKVTGRDVDSLQLDLYEAVTEVAGLADNWWRGADSLVAIYTGEAECMAAPQCQTAYIYSGLDSWGLRG</sequence>
<organism evidence="1 2">
    <name type="scientific">Acrocarpospora macrocephala</name>
    <dbReference type="NCBI Taxonomy" id="150177"/>
    <lineage>
        <taxon>Bacteria</taxon>
        <taxon>Bacillati</taxon>
        <taxon>Actinomycetota</taxon>
        <taxon>Actinomycetes</taxon>
        <taxon>Streptosporangiales</taxon>
        <taxon>Streptosporangiaceae</taxon>
        <taxon>Acrocarpospora</taxon>
    </lineage>
</organism>
<dbReference type="OrthoDB" id="3361584at2"/>
<proteinExistence type="predicted"/>
<evidence type="ECO:0000313" key="2">
    <source>
        <dbReference type="Proteomes" id="UP000331127"/>
    </source>
</evidence>
<protein>
    <submittedName>
        <fullName evidence="1">Uncharacterized protein</fullName>
    </submittedName>
</protein>
<dbReference type="RefSeq" id="WP_155357999.1">
    <property type="nucleotide sequence ID" value="NZ_BAAAHL010000080.1"/>
</dbReference>
<name>A0A5M3WWU7_9ACTN</name>
<keyword evidence="2" id="KW-1185">Reference proteome</keyword>
<reference evidence="1 2" key="1">
    <citation type="submission" date="2019-10" db="EMBL/GenBank/DDBJ databases">
        <title>Whole genome shotgun sequence of Acrocarpospora macrocephala NBRC 16266.</title>
        <authorList>
            <person name="Ichikawa N."/>
            <person name="Kimura A."/>
            <person name="Kitahashi Y."/>
            <person name="Komaki H."/>
            <person name="Oguchi A."/>
        </authorList>
    </citation>
    <scope>NUCLEOTIDE SEQUENCE [LARGE SCALE GENOMIC DNA]</scope>
    <source>
        <strain evidence="1 2">NBRC 16266</strain>
    </source>
</reference>
<evidence type="ECO:0000313" key="1">
    <source>
        <dbReference type="EMBL" id="GES12702.1"/>
    </source>
</evidence>
<dbReference type="Proteomes" id="UP000331127">
    <property type="component" value="Unassembled WGS sequence"/>
</dbReference>
<dbReference type="AlphaFoldDB" id="A0A5M3WWU7"/>
<dbReference type="EMBL" id="BLAE01000038">
    <property type="protein sequence ID" value="GES12702.1"/>
    <property type="molecule type" value="Genomic_DNA"/>
</dbReference>